<dbReference type="InterPro" id="IPR003598">
    <property type="entry name" value="Ig_sub2"/>
</dbReference>
<name>A0A8J2JI17_9HEXA</name>
<evidence type="ECO:0000256" key="1">
    <source>
        <dbReference type="ARBA" id="ARBA00023319"/>
    </source>
</evidence>
<keyword evidence="1" id="KW-0393">Immunoglobulin domain</keyword>
<sequence length="115" mass="12676">VVVIEAETVQIGCIPHGKPKPRITWSKREGSIPWSHLKLFNESVITMEQVSRKHTGLYVCSADNGIGRPALGAVYVRVLHAPEVEVPKRRVHGGVHYKAQLICIVHADPKPEVSA</sequence>
<dbReference type="GO" id="GO:0008046">
    <property type="term" value="F:axon guidance receptor activity"/>
    <property type="evidence" value="ECO:0007669"/>
    <property type="project" value="TreeGrafter"/>
</dbReference>
<dbReference type="InterPro" id="IPR007110">
    <property type="entry name" value="Ig-like_dom"/>
</dbReference>
<dbReference type="PANTHER" id="PTHR45080">
    <property type="entry name" value="CONTACTIN 5"/>
    <property type="match status" value="1"/>
</dbReference>
<evidence type="ECO:0000313" key="4">
    <source>
        <dbReference type="Proteomes" id="UP000708208"/>
    </source>
</evidence>
<dbReference type="PROSITE" id="PS50835">
    <property type="entry name" value="IG_LIKE"/>
    <property type="match status" value="1"/>
</dbReference>
<dbReference type="GO" id="GO:0007156">
    <property type="term" value="P:homophilic cell adhesion via plasma membrane adhesion molecules"/>
    <property type="evidence" value="ECO:0007669"/>
    <property type="project" value="TreeGrafter"/>
</dbReference>
<dbReference type="EMBL" id="CAJVCH010071727">
    <property type="protein sequence ID" value="CAG7720583.1"/>
    <property type="molecule type" value="Genomic_DNA"/>
</dbReference>
<accession>A0A8J2JI17</accession>
<comment type="caution">
    <text evidence="3">The sequence shown here is derived from an EMBL/GenBank/DDBJ whole genome shotgun (WGS) entry which is preliminary data.</text>
</comment>
<dbReference type="PANTHER" id="PTHR45080:SF33">
    <property type="entry name" value="IG-LIKE DOMAIN-CONTAINING PROTEIN"/>
    <property type="match status" value="1"/>
</dbReference>
<dbReference type="Pfam" id="PF13927">
    <property type="entry name" value="Ig_3"/>
    <property type="match status" value="1"/>
</dbReference>
<organism evidence="3 4">
    <name type="scientific">Allacma fusca</name>
    <dbReference type="NCBI Taxonomy" id="39272"/>
    <lineage>
        <taxon>Eukaryota</taxon>
        <taxon>Metazoa</taxon>
        <taxon>Ecdysozoa</taxon>
        <taxon>Arthropoda</taxon>
        <taxon>Hexapoda</taxon>
        <taxon>Collembola</taxon>
        <taxon>Symphypleona</taxon>
        <taxon>Sminthuridae</taxon>
        <taxon>Allacma</taxon>
    </lineage>
</organism>
<dbReference type="Proteomes" id="UP000708208">
    <property type="component" value="Unassembled WGS sequence"/>
</dbReference>
<dbReference type="GO" id="GO:0005886">
    <property type="term" value="C:plasma membrane"/>
    <property type="evidence" value="ECO:0007669"/>
    <property type="project" value="TreeGrafter"/>
</dbReference>
<gene>
    <name evidence="3" type="ORF">AFUS01_LOCUS9853</name>
</gene>
<protein>
    <recommendedName>
        <fullName evidence="2">Ig-like domain-containing protein</fullName>
    </recommendedName>
</protein>
<reference evidence="3" key="1">
    <citation type="submission" date="2021-06" db="EMBL/GenBank/DDBJ databases">
        <authorList>
            <person name="Hodson N. C."/>
            <person name="Mongue J. A."/>
            <person name="Jaron S. K."/>
        </authorList>
    </citation>
    <scope>NUCLEOTIDE SEQUENCE</scope>
</reference>
<evidence type="ECO:0000259" key="2">
    <source>
        <dbReference type="PROSITE" id="PS50835"/>
    </source>
</evidence>
<feature type="domain" description="Ig-like" evidence="2">
    <location>
        <begin position="1"/>
        <end position="65"/>
    </location>
</feature>
<dbReference type="SMART" id="SM00408">
    <property type="entry name" value="IGc2"/>
    <property type="match status" value="1"/>
</dbReference>
<dbReference type="InterPro" id="IPR050958">
    <property type="entry name" value="Cell_Adh-Cytoskel_Orgn"/>
</dbReference>
<evidence type="ECO:0000313" key="3">
    <source>
        <dbReference type="EMBL" id="CAG7720583.1"/>
    </source>
</evidence>
<dbReference type="OrthoDB" id="6159398at2759"/>
<feature type="non-terminal residue" evidence="3">
    <location>
        <position position="1"/>
    </location>
</feature>
<dbReference type="GO" id="GO:0050808">
    <property type="term" value="P:synapse organization"/>
    <property type="evidence" value="ECO:0007669"/>
    <property type="project" value="TreeGrafter"/>
</dbReference>
<keyword evidence="4" id="KW-1185">Reference proteome</keyword>
<proteinExistence type="predicted"/>
<dbReference type="AlphaFoldDB" id="A0A8J2JI17"/>
<dbReference type="GO" id="GO:0030424">
    <property type="term" value="C:axon"/>
    <property type="evidence" value="ECO:0007669"/>
    <property type="project" value="TreeGrafter"/>
</dbReference>
<dbReference type="GO" id="GO:0043025">
    <property type="term" value="C:neuronal cell body"/>
    <property type="evidence" value="ECO:0007669"/>
    <property type="project" value="TreeGrafter"/>
</dbReference>